<keyword evidence="4" id="KW-1185">Reference proteome</keyword>
<dbReference type="AlphaFoldDB" id="A0A9W5W778"/>
<sequence>MNPVNVTGTVVVLLAAAVIVGAMIAVIRAVSDDSGRHSELKRFMETLFETPDHLRPGGGERAKQCEGEAGGSEGSAGERFSEPCPACGETVTHEDASCPSCGLRLLS</sequence>
<keyword evidence="2" id="KW-0812">Transmembrane</keyword>
<reference evidence="3 4" key="1">
    <citation type="submission" date="2014-02" db="EMBL/GenBank/DDBJ databases">
        <title>Genome sequence of Paenibacillus darwinianus reveals adaptive mechanisms for survival in Antarctic soils.</title>
        <authorList>
            <person name="Dsouza M."/>
            <person name="Taylor M.W."/>
            <person name="Turner S.J."/>
            <person name="Aislabie J."/>
        </authorList>
    </citation>
    <scope>NUCLEOTIDE SEQUENCE [LARGE SCALE GENOMIC DNA]</scope>
    <source>
        <strain evidence="3 4">CE1</strain>
    </source>
</reference>
<proteinExistence type="predicted"/>
<comment type="caution">
    <text evidence="3">The sequence shown here is derived from an EMBL/GenBank/DDBJ whole genome shotgun (WGS) entry which is preliminary data.</text>
</comment>
<keyword evidence="2" id="KW-1133">Transmembrane helix</keyword>
<organism evidence="3 4">
    <name type="scientific">Paenibacillus darwinianus</name>
    <dbReference type="NCBI Taxonomy" id="1380763"/>
    <lineage>
        <taxon>Bacteria</taxon>
        <taxon>Bacillati</taxon>
        <taxon>Bacillota</taxon>
        <taxon>Bacilli</taxon>
        <taxon>Bacillales</taxon>
        <taxon>Paenibacillaceae</taxon>
        <taxon>Paenibacillus</taxon>
    </lineage>
</organism>
<dbReference type="Proteomes" id="UP000053750">
    <property type="component" value="Unassembled WGS sequence"/>
</dbReference>
<dbReference type="RefSeq" id="WP_036579878.1">
    <property type="nucleotide sequence ID" value="NZ_KK082134.1"/>
</dbReference>
<name>A0A9W5W778_9BACL</name>
<feature type="transmembrane region" description="Helical" evidence="2">
    <location>
        <begin position="6"/>
        <end position="27"/>
    </location>
</feature>
<dbReference type="OrthoDB" id="2624838at2"/>
<evidence type="ECO:0000313" key="4">
    <source>
        <dbReference type="Proteomes" id="UP000053750"/>
    </source>
</evidence>
<evidence type="ECO:0000256" key="1">
    <source>
        <dbReference type="SAM" id="MobiDB-lite"/>
    </source>
</evidence>
<feature type="compositionally biased region" description="Basic and acidic residues" evidence="1">
    <location>
        <begin position="50"/>
        <end position="66"/>
    </location>
</feature>
<keyword evidence="2" id="KW-0472">Membrane</keyword>
<evidence type="ECO:0000313" key="3">
    <source>
        <dbReference type="EMBL" id="EXX88903.1"/>
    </source>
</evidence>
<evidence type="ECO:0000256" key="2">
    <source>
        <dbReference type="SAM" id="Phobius"/>
    </source>
</evidence>
<accession>A0A9W5W778</accession>
<feature type="region of interest" description="Disordered" evidence="1">
    <location>
        <begin position="50"/>
        <end position="84"/>
    </location>
</feature>
<gene>
    <name evidence="3" type="ORF">BG53_01040</name>
</gene>
<dbReference type="EMBL" id="JFHU01000113">
    <property type="protein sequence ID" value="EXX88903.1"/>
    <property type="molecule type" value="Genomic_DNA"/>
</dbReference>
<protein>
    <submittedName>
        <fullName evidence="3">Uncharacterized protein</fullName>
    </submittedName>
</protein>